<evidence type="ECO:0000313" key="1">
    <source>
        <dbReference type="EMBL" id="GKV12706.1"/>
    </source>
</evidence>
<comment type="caution">
    <text evidence="1">The sequence shown here is derived from an EMBL/GenBank/DDBJ whole genome shotgun (WGS) entry which is preliminary data.</text>
</comment>
<dbReference type="EMBL" id="BPVZ01000037">
    <property type="protein sequence ID" value="GKV12706.1"/>
    <property type="molecule type" value="Genomic_DNA"/>
</dbReference>
<protein>
    <submittedName>
        <fullName evidence="1">Uncharacterized protein</fullName>
    </submittedName>
</protein>
<sequence length="40" mass="4441">MLSSCVHDNSKSKRIINITSCIPQNTTISKSNHRITPCIV</sequence>
<evidence type="ECO:0000313" key="2">
    <source>
        <dbReference type="Proteomes" id="UP001054252"/>
    </source>
</evidence>
<accession>A0AAV5JJU9</accession>
<keyword evidence="2" id="KW-1185">Reference proteome</keyword>
<name>A0AAV5JJU9_9ROSI</name>
<organism evidence="1 2">
    <name type="scientific">Rubroshorea leprosula</name>
    <dbReference type="NCBI Taxonomy" id="152421"/>
    <lineage>
        <taxon>Eukaryota</taxon>
        <taxon>Viridiplantae</taxon>
        <taxon>Streptophyta</taxon>
        <taxon>Embryophyta</taxon>
        <taxon>Tracheophyta</taxon>
        <taxon>Spermatophyta</taxon>
        <taxon>Magnoliopsida</taxon>
        <taxon>eudicotyledons</taxon>
        <taxon>Gunneridae</taxon>
        <taxon>Pentapetalae</taxon>
        <taxon>rosids</taxon>
        <taxon>malvids</taxon>
        <taxon>Malvales</taxon>
        <taxon>Dipterocarpaceae</taxon>
        <taxon>Rubroshorea</taxon>
    </lineage>
</organism>
<dbReference type="AlphaFoldDB" id="A0AAV5JJU9"/>
<gene>
    <name evidence="1" type="ORF">SLEP1_g23824</name>
</gene>
<reference evidence="1 2" key="1">
    <citation type="journal article" date="2021" name="Commun. Biol.">
        <title>The genome of Shorea leprosula (Dipterocarpaceae) highlights the ecological relevance of drought in aseasonal tropical rainforests.</title>
        <authorList>
            <person name="Ng K.K.S."/>
            <person name="Kobayashi M.J."/>
            <person name="Fawcett J.A."/>
            <person name="Hatakeyama M."/>
            <person name="Paape T."/>
            <person name="Ng C.H."/>
            <person name="Ang C.C."/>
            <person name="Tnah L.H."/>
            <person name="Lee C.T."/>
            <person name="Nishiyama T."/>
            <person name="Sese J."/>
            <person name="O'Brien M.J."/>
            <person name="Copetti D."/>
            <person name="Mohd Noor M.I."/>
            <person name="Ong R.C."/>
            <person name="Putra M."/>
            <person name="Sireger I.Z."/>
            <person name="Indrioko S."/>
            <person name="Kosugi Y."/>
            <person name="Izuno A."/>
            <person name="Isagi Y."/>
            <person name="Lee S.L."/>
            <person name="Shimizu K.K."/>
        </authorList>
    </citation>
    <scope>NUCLEOTIDE SEQUENCE [LARGE SCALE GENOMIC DNA]</scope>
    <source>
        <strain evidence="1">214</strain>
    </source>
</reference>
<proteinExistence type="predicted"/>
<dbReference type="Proteomes" id="UP001054252">
    <property type="component" value="Unassembled WGS sequence"/>
</dbReference>